<dbReference type="EMBL" id="BMAO01022018">
    <property type="protein sequence ID" value="GFQ79156.1"/>
    <property type="molecule type" value="Genomic_DNA"/>
</dbReference>
<keyword evidence="4" id="KW-1185">Reference proteome</keyword>
<dbReference type="PROSITE" id="PS50097">
    <property type="entry name" value="BTB"/>
    <property type="match status" value="1"/>
</dbReference>
<dbReference type="SUPFAM" id="SSF49599">
    <property type="entry name" value="TRAF domain-like"/>
    <property type="match status" value="1"/>
</dbReference>
<dbReference type="CDD" id="cd18186">
    <property type="entry name" value="BTB_POZ_ZBTB_KLHL-like"/>
    <property type="match status" value="1"/>
</dbReference>
<sequence>MIEGDQNEHVIDWEIEKFSCCPQTTGIKISTGQFRSQILGNTYWQIHLYPRGIEDANCISCFLERTDDSNECPAEILVNCEFSLLTADGFQCEKSVKTGEYCFRKQTRFGFKYFVKRCDVFKDKEIYLLKDMLKLRCRMRKCIPRIKQRFINLRTKVDAHISSIRLPILILDGKSSKTVFPVSTKDVEDLLTLTVYVEKDKVSDPREEKRADSSVHIIITKTKTLAPAYVSCHVKVIDTVDWNFPLEHTAVYAFEEKRDGETWDFPSFIKISKLSKSMIQNNTINLDFNINVCDDDFQTYLEDLIPSKLTRTANDRTLKNDFITLYKTGLYSDAKLKIGDECFPVHKSILSIRSSVFKKLFEEHASAADGNDPKDDQECVLELTDVDKDNLRCMLDFVYADVFDFKGFASCLSLYTSAYRYDIPSLKEKCFYFLVNHMTVRESFPTFHQADELNDGKLKLLALNTIKKNREYALLTEEWMQFAEKEPELMSQVLRHIRIDRN</sequence>
<comment type="caution">
    <text evidence="3">The sequence shown here is derived from an EMBL/GenBank/DDBJ whole genome shotgun (WGS) entry which is preliminary data.</text>
</comment>
<dbReference type="InterPro" id="IPR000210">
    <property type="entry name" value="BTB/POZ_dom"/>
</dbReference>
<dbReference type="Proteomes" id="UP000887116">
    <property type="component" value="Unassembled WGS sequence"/>
</dbReference>
<reference evidence="3" key="1">
    <citation type="submission" date="2020-07" db="EMBL/GenBank/DDBJ databases">
        <title>Multicomponent nature underlies the extraordinary mechanical properties of spider dragline silk.</title>
        <authorList>
            <person name="Kono N."/>
            <person name="Nakamura H."/>
            <person name="Mori M."/>
            <person name="Yoshida Y."/>
            <person name="Ohtoshi R."/>
            <person name="Malay A.D."/>
            <person name="Moran D.A.P."/>
            <person name="Tomita M."/>
            <person name="Numata K."/>
            <person name="Arakawa K."/>
        </authorList>
    </citation>
    <scope>NUCLEOTIDE SEQUENCE</scope>
</reference>
<protein>
    <submittedName>
        <fullName evidence="3">Tdpoz4</fullName>
    </submittedName>
</protein>
<feature type="domain" description="BTB" evidence="1">
    <location>
        <begin position="332"/>
        <end position="407"/>
    </location>
</feature>
<evidence type="ECO:0000313" key="4">
    <source>
        <dbReference type="Proteomes" id="UP000887116"/>
    </source>
</evidence>
<dbReference type="InterPro" id="IPR008974">
    <property type="entry name" value="TRAF-like"/>
</dbReference>
<organism evidence="3 4">
    <name type="scientific">Trichonephila clavata</name>
    <name type="common">Joro spider</name>
    <name type="synonym">Nephila clavata</name>
    <dbReference type="NCBI Taxonomy" id="2740835"/>
    <lineage>
        <taxon>Eukaryota</taxon>
        <taxon>Metazoa</taxon>
        <taxon>Ecdysozoa</taxon>
        <taxon>Arthropoda</taxon>
        <taxon>Chelicerata</taxon>
        <taxon>Arachnida</taxon>
        <taxon>Araneae</taxon>
        <taxon>Araneomorphae</taxon>
        <taxon>Entelegynae</taxon>
        <taxon>Araneoidea</taxon>
        <taxon>Nephilidae</taxon>
        <taxon>Trichonephila</taxon>
    </lineage>
</organism>
<name>A0A8X6KP28_TRICU</name>
<dbReference type="Gene3D" id="3.30.710.10">
    <property type="entry name" value="Potassium Channel Kv1.1, Chain A"/>
    <property type="match status" value="1"/>
</dbReference>
<feature type="domain" description="MATH" evidence="2">
    <location>
        <begin position="8"/>
        <end position="139"/>
    </location>
</feature>
<evidence type="ECO:0000313" key="3">
    <source>
        <dbReference type="EMBL" id="GFQ79156.1"/>
    </source>
</evidence>
<dbReference type="Pfam" id="PF00651">
    <property type="entry name" value="BTB"/>
    <property type="match status" value="1"/>
</dbReference>
<accession>A0A8X6KP28</accession>
<dbReference type="SMART" id="SM00225">
    <property type="entry name" value="BTB"/>
    <property type="match status" value="1"/>
</dbReference>
<evidence type="ECO:0000259" key="2">
    <source>
        <dbReference type="PROSITE" id="PS50144"/>
    </source>
</evidence>
<dbReference type="CDD" id="cd00121">
    <property type="entry name" value="MATH"/>
    <property type="match status" value="1"/>
</dbReference>
<dbReference type="AlphaFoldDB" id="A0A8X6KP28"/>
<dbReference type="SUPFAM" id="SSF54695">
    <property type="entry name" value="POZ domain"/>
    <property type="match status" value="1"/>
</dbReference>
<dbReference type="GO" id="GO:0030163">
    <property type="term" value="P:protein catabolic process"/>
    <property type="evidence" value="ECO:0007669"/>
    <property type="project" value="UniProtKB-ARBA"/>
</dbReference>
<dbReference type="InterPro" id="IPR002083">
    <property type="entry name" value="MATH/TRAF_dom"/>
</dbReference>
<proteinExistence type="predicted"/>
<dbReference type="OrthoDB" id="6427915at2759"/>
<dbReference type="PANTHER" id="PTHR24413">
    <property type="entry name" value="SPECKLE-TYPE POZ PROTEIN"/>
    <property type="match status" value="1"/>
</dbReference>
<evidence type="ECO:0000259" key="1">
    <source>
        <dbReference type="PROSITE" id="PS50097"/>
    </source>
</evidence>
<dbReference type="Gene3D" id="2.60.210.10">
    <property type="entry name" value="Apoptosis, Tumor Necrosis Factor Receptor Associated Protein 2, Chain A"/>
    <property type="match status" value="1"/>
</dbReference>
<dbReference type="PROSITE" id="PS50144">
    <property type="entry name" value="MATH"/>
    <property type="match status" value="1"/>
</dbReference>
<dbReference type="Pfam" id="PF22486">
    <property type="entry name" value="MATH_2"/>
    <property type="match status" value="1"/>
</dbReference>
<dbReference type="InterPro" id="IPR011333">
    <property type="entry name" value="SKP1/BTB/POZ_sf"/>
</dbReference>
<gene>
    <name evidence="3" type="primary">NCL1_51130</name>
    <name evidence="3" type="ORF">TNCT_535651</name>
</gene>